<dbReference type="NCBIfam" id="TIGR02601">
    <property type="entry name" value="autotrns_rpt"/>
    <property type="match status" value="6"/>
</dbReference>
<comment type="caution">
    <text evidence="3">The sequence shown here is derived from an EMBL/GenBank/DDBJ whole genome shotgun (WGS) entry which is preliminary data.</text>
</comment>
<dbReference type="InterPro" id="IPR005546">
    <property type="entry name" value="Autotransporte_beta"/>
</dbReference>
<dbReference type="Pfam" id="PF12951">
    <property type="entry name" value="PATR"/>
    <property type="match status" value="6"/>
</dbReference>
<reference evidence="3" key="1">
    <citation type="submission" date="2018-07" db="EMBL/GenBank/DDBJ databases">
        <authorList>
            <consortium name="PulseNet: The National Subtyping Network for Foodborne Disease Surveillance"/>
            <person name="Tarr C.L."/>
            <person name="Trees E."/>
            <person name="Katz L.S."/>
            <person name="Carleton-Romer H.A."/>
            <person name="Stroika S."/>
            <person name="Kucerova Z."/>
            <person name="Roache K.F."/>
            <person name="Sabol A.L."/>
            <person name="Besser J."/>
            <person name="Gerner-Smidt P."/>
        </authorList>
    </citation>
    <scope>NUCLEOTIDE SEQUENCE</scope>
    <source>
        <strain evidence="3">PNUSAS028423</strain>
    </source>
</reference>
<sequence>MNRVYRLVWSHVAGSFVAVGEHAKSHVSGGGRVRRQRALKLLFLSLTLHPFYASADDVNWSSTYPDYLFSTDPTYNYDTVIETGVAFSIDGQNLPNHYAAGTTLNILGPLPQFPDVTSGSGVTSRAVTLTNALPGAAAPEGSRILTISATDSQGIVTPLTADNISEYTYSPNPANPQQNQELNVEIPGLDGSYQVISIYDSATFVSGDDVPVGNMELPVYDPDSVRIMNQFGIAEVDSLGGSANINVGADTTAATPIAAPENTLDLLTKNSTLARADASGAASVINWLSDNYIRFRPAAVISGQTQSVGAQSTQYNYTLILPNYTALPGGRVVQVGERTFDITSSADIADVNDYLTGQGAYEDKPQVQYWLTAGAQVQGETIDSAVEAQTVYNNIISGLLNQAQSTSINLTYNVWEDRTAHSNNATLGTGDLRVIYANGTGATGTVTETSSLAVDGASAVMDAFDGGVITNNGAINAWRSSASSPLTVGMQAEYATAINNGVLNAGLFLEKDGSNQNVSNYGGAGMVGLTNASLTNNGLINVAVTNNATHNAWGMLVGDNGSILNAATGTITVTGNATNPDGRAGGYAIYSDSTGTVTNDGRIFIGGSPVTSSMAEPDPVNLVGSGDLSAAMYSTGKGDMVNSTSGVITLLDNTRNAAGMMINGGTENATNNGQINVLGVLTSASSGDVYAAANYGMYVKDNGGAVTNSGDIFVDGDNNIALNVLAQTANASLTSTDASTITVGSAGDTGGTDNQPYTYRNYAVYAEGLNGRAASVSLDSDIRLLSAGAIGVHARGNATIDIGSQASLSFENTQQIGYYAWGQGASINITNATITDNAQAQSILFAVDHGATFTGDTGTGSSYDLIVSGQGATGVFANGVDDLNNTDISDDVATQLTTGAASVTVSGNNAIGVKVTGGAEGAITDGAITLAGDNTTAVMVDGRNYNIDATIDPEPRETRVVSDAVIASNAGQSGIVGYNVGYLGNLTLNAGAAINLLGNSSTGIVLHNNGQATVTAPVSVAGTDNIGVDIQNAGLLNNDGIITVSGAAGSGNIGLRVQGAGATVSQLGTVSANGGLAAVQLAGDGATLTVNGSGNQITASNGADGVRIDSTGASSFNASNTTIDVTGTGAGINNNASSSDINLNNVTINSGDGPAIRTAVTFTAEGSGNTLNVSGSGSGFAFMQADGSQTSGNLTIGTGYTINGNGADSTGILARTTGNVNSGSAITMGTTAGAAIEATNATSLTNAGVITTSSDTGSTILAQNVAAFSNNGTITSSSTTNAQSLIALNGSTTSRSINNSGMIISSSQDATVIDASGTANNTVTNTGSLRAASDTAQVVLTGSGNDVMQISAGTTQGEITLGGGNDRFGFTAGDFAGGVTFTGVDGNDTATFGDVNLSAVGHVLSEGGTNSTLTFNGTHSSSGSATIGSLATDDLLTATNIGTGWSTLTLDGDPTDIRIMQDLALSGAADINVNNGATLRTGDNGVTSGMASIRQYDIATVGATSLVSFDGAGIQTYGGIISGTGSIERTGGGSTILLGENTFTGSTLIGTGSEVALGNGGTTGSLSGTTDITDNGLLTVNRSDEINLNSVISGTGAFRQSGSGLTRLSGDNSYAGNTNVEQGTLIINGVQTGTGQTTVQSGATLGGYGTLGGDVVFNTDSVLRPGDDNRGNGTGILSINGDLTLASNTDSQFQLGEAYTPGGALNDLVSVAGDLTLDGVLNVALTNGGSFLPGVYRLFNYGGSLINNVMTIGSLPPNDAELYNIQTNIASQVNLVLDFVDPTNQLQFWDGDLNGSNHGDGSSGNGVVDGGFGYWTALISGASNNWTQSDGVGNAPWSQSAFAVFQGASNDVLVSNAFGDVRTSGMQFTTDGYVLMADPANSDSQLHIVATNPPDSSAIDNSYDTVGGTHADSYFLIRVGDGAAGEDITTTVNVDLVQDSNADGAIRLVKTDPGRLILNGNNQYSGGTSVLNGTLQVSRDSSLGDADTFVMLKNGATFQTGADYTTKRLFILDGTAGGTFDVYGNAFTSQGGIGGDGPLKVIDSSLGTDEGVLNLDVANSYQGDTTLEGKNGTGSLTVNANVTGALGRSDSDITLTDAAKLNLSNESSAEAHNFAVTNATLAFNDNASADNSTIALGNGTLELNDTSTGGNAIISVNANSRMLLADNADAGASVTTNSGTVAFADNAQAASGRVINQTGGTVTLSDSAGNTSIGSLSGAGNVTLASATLTEGSLSLDDTISGIISSSGGGLTKTGNGTLTLTGANSYTGATSVSQGVLLVNGDQRAATGAVSVTANATLGGAGTLGGLVDVADDGHLTPGATVGSVGELTMAGLNLMQNAQLDFQFGQSGTPGGALNDLLTVNGALILDGQLNITQTPDGSFDVGVYRVIDYSGSLTNNILEIGTAPQAADDLYVQTSIDGQVNLVNRTGYTMRFWDGFGGDGGSLKNNSVIDGGNGVWQNSNGNDNWTTEQTDPDGVFNTPFSDAAFAVFGGEAGTVTVDNSLGDVTISGAQFATNGYVINEGVITTDTADTLVRVGDGTARGAAYTATINSQIAGSGGLNKTDLGTLILNGNNGYQGGTTISGGVLQVSRDINLGAADSVITLAGGTLRYGAAFDTTRDVVLSGEGGGVDTNGNNVSLLSAVSGSGNLSKQGEGALTLTQDSTFEGTTTIRNGTLQLGNGGETGNVLGDIVNLATLVVDRVDSVDLNGIITGTGDFIQRGQGTTVLNGLNKWSGYTLVENGTLLAGGINRLSSASSHIVSSNGALDTGGYNQTVADLVNQGIVNLRGENVGSTLTVKGDYVGLDGTLKIAAQQHSPGVADRLVIDGGSASGTTLMDIDVSRLGEPTEGDGIMVVEAVNGGVTTAQTTRDAFTIGSDYLTAGAWEYQLFAGDQNGAGEDWFLRAGYRPDVPGFDTLPSIIRQADLFVLGTLHLRQGDEQPYRADNPADQEGRFWARYLTKTVDQTLDDATNSTSHTNYNGMQMGLDLWQNETWRSGLYTTFLDTDSSIDGNTGMSGGAAYNSTFSTYLGGYATWTSTDGFYVDNVLQYGYHSVDLKNLTDHETYHPDGNSVTASVEVGKPWYFGDTGWAFEPQAQLIWQWSDFDDVTLNDEAKTHVSVKADNAVIGRLGARLTAEYDTNYGKVKPYLRVNYWQELTDGKDEATYRNTSNSDGKTTLKANQQFAATEAAVGATWTVTDNVQAYTEVGKTWDNSGKTSLDADISASLGMKIRF</sequence>
<gene>
    <name evidence="3" type="ORF">C2A64_05005</name>
</gene>
<evidence type="ECO:0000313" key="3">
    <source>
        <dbReference type="EMBL" id="ECF7798959.1"/>
    </source>
</evidence>
<dbReference type="SUPFAM" id="SSF51126">
    <property type="entry name" value="Pectin lyase-like"/>
    <property type="match status" value="4"/>
</dbReference>
<dbReference type="InterPro" id="IPR024973">
    <property type="entry name" value="ESPR"/>
</dbReference>
<evidence type="ECO:0000256" key="1">
    <source>
        <dbReference type="ARBA" id="ARBA00022729"/>
    </source>
</evidence>
<evidence type="ECO:0000259" key="2">
    <source>
        <dbReference type="PROSITE" id="PS51208"/>
    </source>
</evidence>
<dbReference type="InterPro" id="IPR013425">
    <property type="entry name" value="Autotrns_rpt"/>
</dbReference>
<dbReference type="Gene3D" id="2.40.128.130">
    <property type="entry name" value="Autotransporter beta-domain"/>
    <property type="match status" value="1"/>
</dbReference>
<dbReference type="SUPFAM" id="SSF103515">
    <property type="entry name" value="Autotransporter"/>
    <property type="match status" value="1"/>
</dbReference>
<proteinExistence type="predicted"/>
<dbReference type="InterPro" id="IPR051551">
    <property type="entry name" value="Autotransporter_adhesion"/>
</dbReference>
<dbReference type="PROSITE" id="PS51208">
    <property type="entry name" value="AUTOTRANSPORTER"/>
    <property type="match status" value="1"/>
</dbReference>
<protein>
    <submittedName>
        <fullName evidence="3">Transporter</fullName>
    </submittedName>
</protein>
<accession>A0A5Y2TEK7</accession>
<dbReference type="InterPro" id="IPR036709">
    <property type="entry name" value="Autotransporte_beta_dom_sf"/>
</dbReference>
<dbReference type="Gene3D" id="2.160.20.20">
    <property type="match status" value="1"/>
</dbReference>
<name>A0A5Y2TEK7_SALER</name>
<keyword evidence="1" id="KW-0732">Signal</keyword>
<dbReference type="PANTHER" id="PTHR35037">
    <property type="entry name" value="C-TERMINAL REGION OF AIDA-LIKE PROTEIN"/>
    <property type="match status" value="1"/>
</dbReference>
<organism evidence="3">
    <name type="scientific">Salmonella enterica</name>
    <name type="common">Salmonella choleraesuis</name>
    <dbReference type="NCBI Taxonomy" id="28901"/>
    <lineage>
        <taxon>Bacteria</taxon>
        <taxon>Pseudomonadati</taxon>
        <taxon>Pseudomonadota</taxon>
        <taxon>Gammaproteobacteria</taxon>
        <taxon>Enterobacterales</taxon>
        <taxon>Enterobacteriaceae</taxon>
        <taxon>Salmonella</taxon>
    </lineage>
</organism>
<dbReference type="InterPro" id="IPR012332">
    <property type="entry name" value="Autotransporter_pectin_lyase_C"/>
</dbReference>
<feature type="domain" description="Autotransporter" evidence="2">
    <location>
        <begin position="2947"/>
        <end position="3232"/>
    </location>
</feature>
<dbReference type="InterPro" id="IPR011050">
    <property type="entry name" value="Pectin_lyase_fold/virulence"/>
</dbReference>
<dbReference type="Pfam" id="PF13018">
    <property type="entry name" value="ESPR"/>
    <property type="match status" value="1"/>
</dbReference>
<dbReference type="SMART" id="SM00869">
    <property type="entry name" value="Autotransporter"/>
    <property type="match status" value="1"/>
</dbReference>
<dbReference type="EMBL" id="AAIMHF010000003">
    <property type="protein sequence ID" value="ECF7798959.1"/>
    <property type="molecule type" value="Genomic_DNA"/>
</dbReference>
<dbReference type="PANTHER" id="PTHR35037:SF3">
    <property type="entry name" value="C-TERMINAL REGION OF AIDA-LIKE PROTEIN"/>
    <property type="match status" value="1"/>
</dbReference>